<reference evidence="9 10" key="1">
    <citation type="submission" date="2019-03" db="EMBL/GenBank/DDBJ databases">
        <title>Genomic Encyclopedia of Type Strains, Phase IV (KMG-IV): sequencing the most valuable type-strain genomes for metagenomic binning, comparative biology and taxonomic classification.</title>
        <authorList>
            <person name="Goeker M."/>
        </authorList>
    </citation>
    <scope>NUCLEOTIDE SEQUENCE [LARGE SCALE GENOMIC DNA]</scope>
    <source>
        <strain evidence="9 10">DSM 103792</strain>
    </source>
</reference>
<evidence type="ECO:0000259" key="8">
    <source>
        <dbReference type="Pfam" id="PF00177"/>
    </source>
</evidence>
<dbReference type="PROSITE" id="PS00052">
    <property type="entry name" value="RIBOSOMAL_S7"/>
    <property type="match status" value="1"/>
</dbReference>
<feature type="domain" description="Small ribosomal subunit protein uS7" evidence="8">
    <location>
        <begin position="2"/>
        <end position="152"/>
    </location>
</feature>
<evidence type="ECO:0000256" key="4">
    <source>
        <dbReference type="ARBA" id="ARBA00022980"/>
    </source>
</evidence>
<accession>A0A4V3D7M0</accession>
<comment type="similarity">
    <text evidence="1 6 7">Belongs to the universal ribosomal protein uS7 family.</text>
</comment>
<keyword evidence="10" id="KW-1185">Reference proteome</keyword>
<proteinExistence type="inferred from homology"/>
<dbReference type="FunFam" id="1.10.455.10:FF:000001">
    <property type="entry name" value="30S ribosomal protein S7"/>
    <property type="match status" value="1"/>
</dbReference>
<dbReference type="SUPFAM" id="SSF47973">
    <property type="entry name" value="Ribosomal protein S7"/>
    <property type="match status" value="1"/>
</dbReference>
<name>A0A4V3D7M0_9GAMM</name>
<dbReference type="EMBL" id="SNYM01000007">
    <property type="protein sequence ID" value="TDQ48357.1"/>
    <property type="molecule type" value="Genomic_DNA"/>
</dbReference>
<organism evidence="9 10">
    <name type="scientific">Permianibacter aggregans</name>
    <dbReference type="NCBI Taxonomy" id="1510150"/>
    <lineage>
        <taxon>Bacteria</taxon>
        <taxon>Pseudomonadati</taxon>
        <taxon>Pseudomonadota</taxon>
        <taxon>Gammaproteobacteria</taxon>
        <taxon>Pseudomonadales</taxon>
        <taxon>Pseudomonadaceae</taxon>
        <taxon>Permianibacter</taxon>
    </lineage>
</organism>
<keyword evidence="3 6" id="KW-0694">RNA-binding</keyword>
<comment type="caution">
    <text evidence="9">The sequence shown here is derived from an EMBL/GenBank/DDBJ whole genome shotgun (WGS) entry which is preliminary data.</text>
</comment>
<dbReference type="GO" id="GO:0019843">
    <property type="term" value="F:rRNA binding"/>
    <property type="evidence" value="ECO:0007669"/>
    <property type="project" value="UniProtKB-UniRule"/>
</dbReference>
<dbReference type="GO" id="GO:0015935">
    <property type="term" value="C:small ribosomal subunit"/>
    <property type="evidence" value="ECO:0007669"/>
    <property type="project" value="InterPro"/>
</dbReference>
<dbReference type="Gene3D" id="1.10.455.10">
    <property type="entry name" value="Ribosomal protein S7 domain"/>
    <property type="match status" value="1"/>
</dbReference>
<dbReference type="AlphaFoldDB" id="A0A4V3D7M0"/>
<keyword evidence="5 6" id="KW-0687">Ribonucleoprotein</keyword>
<dbReference type="Proteomes" id="UP000295375">
    <property type="component" value="Unassembled WGS sequence"/>
</dbReference>
<dbReference type="CDD" id="cd14869">
    <property type="entry name" value="uS7_Bacteria"/>
    <property type="match status" value="1"/>
</dbReference>
<protein>
    <recommendedName>
        <fullName evidence="6">Small ribosomal subunit protein uS7</fullName>
    </recommendedName>
</protein>
<dbReference type="RefSeq" id="WP_133590186.1">
    <property type="nucleotide sequence ID" value="NZ_CP037953.1"/>
</dbReference>
<gene>
    <name evidence="6" type="primary">rpsG</name>
    <name evidence="9" type="ORF">EV696_10793</name>
</gene>
<dbReference type="PANTHER" id="PTHR11205">
    <property type="entry name" value="RIBOSOMAL PROTEIN S7"/>
    <property type="match status" value="1"/>
</dbReference>
<dbReference type="InterPro" id="IPR036823">
    <property type="entry name" value="Ribosomal_uS7_dom_sf"/>
</dbReference>
<dbReference type="PIRSF" id="PIRSF002122">
    <property type="entry name" value="RPS7p_RPS7a_RPS5e_RPS7o"/>
    <property type="match status" value="1"/>
</dbReference>
<comment type="subunit">
    <text evidence="6">Part of the 30S ribosomal subunit. Contacts proteins S9 and S11.</text>
</comment>
<evidence type="ECO:0000256" key="1">
    <source>
        <dbReference type="ARBA" id="ARBA00007151"/>
    </source>
</evidence>
<keyword evidence="6" id="KW-0820">tRNA-binding</keyword>
<evidence type="ECO:0000313" key="10">
    <source>
        <dbReference type="Proteomes" id="UP000295375"/>
    </source>
</evidence>
<keyword evidence="4 6" id="KW-0689">Ribosomal protein</keyword>
<evidence type="ECO:0000256" key="6">
    <source>
        <dbReference type="HAMAP-Rule" id="MF_00480"/>
    </source>
</evidence>
<dbReference type="GO" id="GO:0003735">
    <property type="term" value="F:structural constituent of ribosome"/>
    <property type="evidence" value="ECO:0007669"/>
    <property type="project" value="InterPro"/>
</dbReference>
<dbReference type="HAMAP" id="MF_00480_B">
    <property type="entry name" value="Ribosomal_uS7_B"/>
    <property type="match status" value="1"/>
</dbReference>
<evidence type="ECO:0000256" key="2">
    <source>
        <dbReference type="ARBA" id="ARBA00022730"/>
    </source>
</evidence>
<dbReference type="InterPro" id="IPR020606">
    <property type="entry name" value="Ribosomal_uS7_CS"/>
</dbReference>
<dbReference type="InterPro" id="IPR000235">
    <property type="entry name" value="Ribosomal_uS7"/>
</dbReference>
<comment type="function">
    <text evidence="6">One of the primary rRNA binding proteins, it binds directly to 16S rRNA where it nucleates assembly of the head domain of the 30S subunit. Is located at the subunit interface close to the decoding center, probably blocks exit of the E-site tRNA.</text>
</comment>
<sequence>MPRRRVVAKREILPEPKYGSELLAKFINVVMVSGKKSVAEKIVYGAIDSIASKKNTQAEEAMAIFEKGLDNVRPMVEVKSRRVGGATYQVPVEVRASRQSALAMRWLVDAARNRGEKTMADRLAAEVLDAVENRGSAVKKREDVHRMAEANKAFSHYRW</sequence>
<evidence type="ECO:0000256" key="3">
    <source>
        <dbReference type="ARBA" id="ARBA00022884"/>
    </source>
</evidence>
<dbReference type="NCBIfam" id="TIGR01029">
    <property type="entry name" value="rpsG_bact"/>
    <property type="match status" value="1"/>
</dbReference>
<evidence type="ECO:0000256" key="5">
    <source>
        <dbReference type="ARBA" id="ARBA00023274"/>
    </source>
</evidence>
<keyword evidence="2 6" id="KW-0699">rRNA-binding</keyword>
<dbReference type="OrthoDB" id="9807653at2"/>
<dbReference type="GO" id="GO:0006412">
    <property type="term" value="P:translation"/>
    <property type="evidence" value="ECO:0007669"/>
    <property type="project" value="UniProtKB-UniRule"/>
</dbReference>
<evidence type="ECO:0000256" key="7">
    <source>
        <dbReference type="RuleBase" id="RU003619"/>
    </source>
</evidence>
<dbReference type="InterPro" id="IPR005717">
    <property type="entry name" value="Ribosomal_uS7_bac/org-type"/>
</dbReference>
<dbReference type="Pfam" id="PF00177">
    <property type="entry name" value="Ribosomal_S7"/>
    <property type="match status" value="1"/>
</dbReference>
<dbReference type="GO" id="GO:0000049">
    <property type="term" value="F:tRNA binding"/>
    <property type="evidence" value="ECO:0007669"/>
    <property type="project" value="UniProtKB-UniRule"/>
</dbReference>
<dbReference type="InterPro" id="IPR023798">
    <property type="entry name" value="Ribosomal_uS7_dom"/>
</dbReference>
<evidence type="ECO:0000313" key="9">
    <source>
        <dbReference type="EMBL" id="TDQ48357.1"/>
    </source>
</evidence>